<evidence type="ECO:0000256" key="1">
    <source>
        <dbReference type="ARBA" id="ARBA00022737"/>
    </source>
</evidence>
<dbReference type="Proteomes" id="UP000887567">
    <property type="component" value="Unplaced"/>
</dbReference>
<dbReference type="SMART" id="SM00698">
    <property type="entry name" value="MORN"/>
    <property type="match status" value="2"/>
</dbReference>
<evidence type="ECO:0000256" key="2">
    <source>
        <dbReference type="SAM" id="MobiDB-lite"/>
    </source>
</evidence>
<keyword evidence="4" id="KW-1185">Reference proteome</keyword>
<dbReference type="GeneID" id="110238194"/>
<dbReference type="Gene3D" id="2.20.110.10">
    <property type="entry name" value="Histone H3 K4-specific methyltransferase SET7/9 N-terminal domain"/>
    <property type="match status" value="1"/>
</dbReference>
<dbReference type="GO" id="GO:0007286">
    <property type="term" value="P:spermatid development"/>
    <property type="evidence" value="ECO:0007669"/>
    <property type="project" value="TreeGrafter"/>
</dbReference>
<dbReference type="InterPro" id="IPR003409">
    <property type="entry name" value="MORN"/>
</dbReference>
<dbReference type="PANTHER" id="PTHR43215">
    <property type="entry name" value="RADIAL SPOKE HEAD 1 HOMOLOG"/>
    <property type="match status" value="1"/>
</dbReference>
<protein>
    <recommendedName>
        <fullName evidence="5">Radial spoke head 1 homolog</fullName>
    </recommendedName>
</protein>
<keyword evidence="1" id="KW-0677">Repeat</keyword>
<name>A0A913X6E2_EXADI</name>
<feature type="region of interest" description="Disordered" evidence="2">
    <location>
        <begin position="125"/>
        <end position="150"/>
    </location>
</feature>
<dbReference type="RefSeq" id="XP_020899572.1">
    <property type="nucleotide sequence ID" value="XM_021043913.2"/>
</dbReference>
<dbReference type="EnsemblMetazoa" id="XM_021043913.2">
    <property type="protein sequence ID" value="XP_020899572.1"/>
    <property type="gene ID" value="LOC110238194"/>
</dbReference>
<dbReference type="SUPFAM" id="SSF82185">
    <property type="entry name" value="Histone H3 K4-specific methyltransferase SET7/9 N-terminal domain"/>
    <property type="match status" value="1"/>
</dbReference>
<evidence type="ECO:0008006" key="5">
    <source>
        <dbReference type="Google" id="ProtNLM"/>
    </source>
</evidence>
<organism evidence="3 4">
    <name type="scientific">Exaiptasia diaphana</name>
    <name type="common">Tropical sea anemone</name>
    <name type="synonym">Aiptasia pulchella</name>
    <dbReference type="NCBI Taxonomy" id="2652724"/>
    <lineage>
        <taxon>Eukaryota</taxon>
        <taxon>Metazoa</taxon>
        <taxon>Cnidaria</taxon>
        <taxon>Anthozoa</taxon>
        <taxon>Hexacorallia</taxon>
        <taxon>Actiniaria</taxon>
        <taxon>Aiptasiidae</taxon>
        <taxon>Exaiptasia</taxon>
    </lineage>
</organism>
<dbReference type="OrthoDB" id="5970431at2759"/>
<evidence type="ECO:0000313" key="3">
    <source>
        <dbReference type="EnsemblMetazoa" id="XP_020899572.1"/>
    </source>
</evidence>
<dbReference type="AlphaFoldDB" id="A0A913X6E2"/>
<sequence>MGLFLCRCGQADDAADYEPVGTYDGETSLGMRHGKGVYYYKNGDIYDGQWKRGRKHGYGVYTYLDGTQKRGFLVEDEFIGVNPGSHFAEPKEEEDDPARPLDPLCKLSPREIAEREAKLRLAQQRLEEGEKRRAARKKKREEVRQKYNLK</sequence>
<dbReference type="GO" id="GO:0005634">
    <property type="term" value="C:nucleus"/>
    <property type="evidence" value="ECO:0007669"/>
    <property type="project" value="TreeGrafter"/>
</dbReference>
<feature type="region of interest" description="Disordered" evidence="2">
    <location>
        <begin position="84"/>
        <end position="104"/>
    </location>
</feature>
<dbReference type="GO" id="GO:0031514">
    <property type="term" value="C:motile cilium"/>
    <property type="evidence" value="ECO:0007669"/>
    <property type="project" value="TreeGrafter"/>
</dbReference>
<dbReference type="PANTHER" id="PTHR43215:SF14">
    <property type="entry name" value="RADIAL SPOKE HEAD 1 HOMOLOG"/>
    <property type="match status" value="1"/>
</dbReference>
<reference evidence="3" key="1">
    <citation type="submission" date="2022-11" db="UniProtKB">
        <authorList>
            <consortium name="EnsemblMetazoa"/>
        </authorList>
    </citation>
    <scope>IDENTIFICATION</scope>
</reference>
<feature type="compositionally biased region" description="Basic and acidic residues" evidence="2">
    <location>
        <begin position="140"/>
        <end position="150"/>
    </location>
</feature>
<proteinExistence type="predicted"/>
<dbReference type="KEGG" id="epa:110238194"/>
<dbReference type="Pfam" id="PF02493">
    <property type="entry name" value="MORN"/>
    <property type="match status" value="2"/>
</dbReference>
<dbReference type="GO" id="GO:0035082">
    <property type="term" value="P:axoneme assembly"/>
    <property type="evidence" value="ECO:0007669"/>
    <property type="project" value="TreeGrafter"/>
</dbReference>
<evidence type="ECO:0000313" key="4">
    <source>
        <dbReference type="Proteomes" id="UP000887567"/>
    </source>
</evidence>
<dbReference type="OMA" id="THANGEV"/>
<accession>A0A913X6E2</accession>